<dbReference type="Pfam" id="PF08323">
    <property type="entry name" value="Glyco_transf_5"/>
    <property type="match status" value="1"/>
</dbReference>
<comment type="similarity">
    <text evidence="2 6">Belongs to the glycosyltransferase 1 family. Bacterial/plant glycogen synthase subfamily.</text>
</comment>
<dbReference type="EC" id="2.4.1.21" evidence="6"/>
<dbReference type="GO" id="GO:0009011">
    <property type="term" value="F:alpha-1,4-glucan glucosyltransferase (ADP-glucose donor) activity"/>
    <property type="evidence" value="ECO:0007669"/>
    <property type="project" value="UniProtKB-EC"/>
</dbReference>
<dbReference type="GeneID" id="79792667"/>
<proteinExistence type="inferred from homology"/>
<keyword evidence="5 6" id="KW-0320">Glycogen biosynthesis</keyword>
<dbReference type="NCBIfam" id="TIGR02095">
    <property type="entry name" value="glgA"/>
    <property type="match status" value="1"/>
</dbReference>
<evidence type="ECO:0000256" key="5">
    <source>
        <dbReference type="ARBA" id="ARBA00023056"/>
    </source>
</evidence>
<keyword evidence="10" id="KW-1185">Reference proteome</keyword>
<organism evidence="9 10">
    <name type="scientific">Paracidovorax citrulli</name>
    <name type="common">Acidovorax citrulli</name>
    <dbReference type="NCBI Taxonomy" id="80869"/>
    <lineage>
        <taxon>Bacteria</taxon>
        <taxon>Pseudomonadati</taxon>
        <taxon>Pseudomonadota</taxon>
        <taxon>Betaproteobacteria</taxon>
        <taxon>Burkholderiales</taxon>
        <taxon>Comamonadaceae</taxon>
        <taxon>Paracidovorax</taxon>
    </lineage>
</organism>
<name>A0ABY9AIK9_PARCI</name>
<dbReference type="PANTHER" id="PTHR45825">
    <property type="entry name" value="GRANULE-BOUND STARCH SYNTHASE 1, CHLOROPLASTIC/AMYLOPLASTIC"/>
    <property type="match status" value="1"/>
</dbReference>
<feature type="domain" description="Starch synthase catalytic" evidence="8">
    <location>
        <begin position="2"/>
        <end position="244"/>
    </location>
</feature>
<evidence type="ECO:0000256" key="2">
    <source>
        <dbReference type="ARBA" id="ARBA00010281"/>
    </source>
</evidence>
<dbReference type="RefSeq" id="WP_011796063.1">
    <property type="nucleotide sequence ID" value="NZ_CP023687.1"/>
</dbReference>
<dbReference type="InterPro" id="IPR011835">
    <property type="entry name" value="GS/SS"/>
</dbReference>
<gene>
    <name evidence="6 9" type="primary">glgA</name>
    <name evidence="9" type="ORF">QRO08_13010</name>
</gene>
<comment type="catalytic activity">
    <reaction evidence="1 6">
        <text>[(1-&gt;4)-alpha-D-glucosyl](n) + ADP-alpha-D-glucose = [(1-&gt;4)-alpha-D-glucosyl](n+1) + ADP + H(+)</text>
        <dbReference type="Rhea" id="RHEA:18189"/>
        <dbReference type="Rhea" id="RHEA-COMP:9584"/>
        <dbReference type="Rhea" id="RHEA-COMP:9587"/>
        <dbReference type="ChEBI" id="CHEBI:15378"/>
        <dbReference type="ChEBI" id="CHEBI:15444"/>
        <dbReference type="ChEBI" id="CHEBI:57498"/>
        <dbReference type="ChEBI" id="CHEBI:456216"/>
        <dbReference type="EC" id="2.4.1.21"/>
    </reaction>
</comment>
<accession>A0ABY9AIK9</accession>
<evidence type="ECO:0000256" key="1">
    <source>
        <dbReference type="ARBA" id="ARBA00001478"/>
    </source>
</evidence>
<evidence type="ECO:0000256" key="4">
    <source>
        <dbReference type="ARBA" id="ARBA00022679"/>
    </source>
</evidence>
<evidence type="ECO:0000256" key="6">
    <source>
        <dbReference type="HAMAP-Rule" id="MF_00484"/>
    </source>
</evidence>
<evidence type="ECO:0000313" key="10">
    <source>
        <dbReference type="Proteomes" id="UP001242732"/>
    </source>
</evidence>
<dbReference type="NCBIfam" id="NF001899">
    <property type="entry name" value="PRK00654.1-2"/>
    <property type="match status" value="1"/>
</dbReference>
<sequence>MKILFATSECAPLVKTGGLGDVSAALPPAIAALGHEVMLLMPAYADMPLQGNITGWHSLPAEGPWPAAQLLRVDRGGHEVPLLLLSCPQLYARGGSPYASAQGDHPDNALRFGLLAHVAARIGTPQSPCGWTADIVHANDWPTALAPLYLRQFRDAAGPRGDAVARSMVTVHNLAFQGVFPMDWAQRLGIEDRHLGIEGAEFWGQLSMLKAGLQYADAITTVSPTYAREIQTPELGFGLDGVLRARAGRLQGILNGIDTALWNPSQDTLIPAPFSADRLEGKAACKAALRRTLGLAQDGDRMLFGLVGRMTEQKGIDWVIGGAERLLRQGGQLAILGSGDPALESALRALAKRHPRHMHVTVGFDESLAHGIEAGSDSFLMPSRFEPCGLNQMYSQAYGTPPVVTPTGGLADSVTDADDPAGNGTGFVLRGSSQAAFDQAVGRALHLWKTAPDAWRRLQRNGMQRDFGWTASARAYVQAYGAARNRAETRPQTASALSYREPRPAAEY</sequence>
<keyword evidence="4 6" id="KW-0808">Transferase</keyword>
<feature type="binding site" evidence="6">
    <location>
        <position position="15"/>
    </location>
    <ligand>
        <name>ADP-alpha-D-glucose</name>
        <dbReference type="ChEBI" id="CHEBI:57498"/>
    </ligand>
</feature>
<reference evidence="9 10" key="1">
    <citation type="submission" date="2023-06" db="EMBL/GenBank/DDBJ databases">
        <authorList>
            <person name="Ham H."/>
            <person name="Park D.S."/>
        </authorList>
    </citation>
    <scope>NUCLEOTIDE SEQUENCE [LARGE SCALE GENOMIC DNA]</scope>
    <source>
        <strain evidence="9 10">KACC 17005</strain>
    </source>
</reference>
<protein>
    <recommendedName>
        <fullName evidence="6">Glycogen synthase</fullName>
        <ecNumber evidence="6">2.4.1.21</ecNumber>
    </recommendedName>
    <alternativeName>
        <fullName evidence="6">Starch [bacterial glycogen] synthase</fullName>
    </alternativeName>
</protein>
<feature type="region of interest" description="Disordered" evidence="7">
    <location>
        <begin position="483"/>
        <end position="508"/>
    </location>
</feature>
<dbReference type="HAMAP" id="MF_00484">
    <property type="entry name" value="Glycogen_synth"/>
    <property type="match status" value="1"/>
</dbReference>
<evidence type="ECO:0000313" key="9">
    <source>
        <dbReference type="EMBL" id="WIY46780.1"/>
    </source>
</evidence>
<evidence type="ECO:0000256" key="3">
    <source>
        <dbReference type="ARBA" id="ARBA00022676"/>
    </source>
</evidence>
<dbReference type="Gene3D" id="3.40.50.2000">
    <property type="entry name" value="Glycogen Phosphorylase B"/>
    <property type="match status" value="2"/>
</dbReference>
<dbReference type="Proteomes" id="UP001242732">
    <property type="component" value="Chromosome"/>
</dbReference>
<evidence type="ECO:0000256" key="7">
    <source>
        <dbReference type="SAM" id="MobiDB-lite"/>
    </source>
</evidence>
<evidence type="ECO:0000259" key="8">
    <source>
        <dbReference type="Pfam" id="PF08323"/>
    </source>
</evidence>
<dbReference type="PANTHER" id="PTHR45825:SF8">
    <property type="entry name" value="GLYCOGEN SYNTHASE"/>
    <property type="match status" value="1"/>
</dbReference>
<dbReference type="EMBL" id="CP127363">
    <property type="protein sequence ID" value="WIY46780.1"/>
    <property type="molecule type" value="Genomic_DNA"/>
</dbReference>
<dbReference type="CDD" id="cd03791">
    <property type="entry name" value="GT5_Glycogen_synthase_DULL1-like"/>
    <property type="match status" value="1"/>
</dbReference>
<keyword evidence="3 6" id="KW-0328">Glycosyltransferase</keyword>
<dbReference type="SUPFAM" id="SSF53756">
    <property type="entry name" value="UDP-Glycosyltransferase/glycogen phosphorylase"/>
    <property type="match status" value="1"/>
</dbReference>
<comment type="function">
    <text evidence="6">Synthesizes alpha-1,4-glucan chains using ADP-glucose.</text>
</comment>
<dbReference type="Pfam" id="PF13692">
    <property type="entry name" value="Glyco_trans_1_4"/>
    <property type="match status" value="1"/>
</dbReference>
<dbReference type="InterPro" id="IPR013534">
    <property type="entry name" value="Starch_synth_cat_dom"/>
</dbReference>
<comment type="pathway">
    <text evidence="6">Glycan biosynthesis; glycogen biosynthesis.</text>
</comment>